<dbReference type="GO" id="GO:0016020">
    <property type="term" value="C:membrane"/>
    <property type="evidence" value="ECO:0007669"/>
    <property type="project" value="UniProtKB-SubCell"/>
</dbReference>
<feature type="region of interest" description="Disordered" evidence="8">
    <location>
        <begin position="21"/>
        <end position="49"/>
    </location>
</feature>
<feature type="transmembrane region" description="Helical" evidence="9">
    <location>
        <begin position="731"/>
        <end position="755"/>
    </location>
</feature>
<evidence type="ECO:0000313" key="11">
    <source>
        <dbReference type="EMBL" id="TPX34388.1"/>
    </source>
</evidence>
<feature type="transmembrane region" description="Helical" evidence="9">
    <location>
        <begin position="438"/>
        <end position="459"/>
    </location>
</feature>
<feature type="transmembrane region" description="Helical" evidence="9">
    <location>
        <begin position="408"/>
        <end position="426"/>
    </location>
</feature>
<dbReference type="EMBL" id="QEAO01000014">
    <property type="protein sequence ID" value="TPX34388.1"/>
    <property type="molecule type" value="Genomic_DNA"/>
</dbReference>
<sequence length="823" mass="91925">MNGNNTSGEENASLLMQVLSEDGSGHPNETESTETHAKRKSLVSKSPSANAKFKGSGIWFTMVQACIAITVISAIVRWFRKGSHVDCNGILQDSGRWIYSPTSNRKGLSYQLLQCTLHEYNAAQTWQCLGDPISTIRTRIHGDSSARNIYYGLLDIFSKDPLPSNVTTFKAHQPILTTFPRNIEHHFIYDPFLNGTEIEQDLSEKPHVPISMLAISFGPWYMRYGGPKGDQDFIERVGALLGQLATLRDPAAPVSYLLPLPPVVEALLSEERKATLKNPRIADLNIEMAHLAATAHYLDGASDTSAAIYVRAFEDLYRQAAEASTDGLHYDLAVSRMAVQLLLNHRCNAEILKSMEPHAAPSATCCRQYQPPRVGQVLMMSFLVAVILWVSAIRYLDVFSKWRPKNTDILVGMEGIAIALVYMYLADRTWIFGKAGKHFDVGVFGLILLVPLVLGMMTLETLPKDELLNRHQTDEWKGWMQIAILVYHFLGGSQVMWLYILIRILVASYIFMTGFGHAQFFDAKQDFSASRAIKVLVRLNILPVLLSLTMGSPYVGYYFSPLVSVWFAVIWIVFWIGHTYSTSLTFVLFKIISASVITKALISFPPITEVLFNALKGVGLGQGWDANEWRFRLELDSYICFIGVAMGFLLSRFRKMPVKPSWILGAVVGSVIGIVLLVYMIYMEETQLDNGVSLAKVKVHYNTLHIGISAIPVVSYAILRNSTAKLRKTYSGFFAWFGRISLETFIMQFHILLAADTKATLVVLPGVGVVWWLNLVVVTVVFLYASERVAHGSTIIGDWILSDGNWRFCLPVVALVVFAYAVL</sequence>
<gene>
    <name evidence="11" type="ORF">SmJEL517_g02955</name>
</gene>
<keyword evidence="4 9" id="KW-0812">Transmembrane</keyword>
<evidence type="ECO:0000256" key="5">
    <source>
        <dbReference type="ARBA" id="ARBA00022989"/>
    </source>
</evidence>
<feature type="transmembrane region" description="Helical" evidence="9">
    <location>
        <begin position="539"/>
        <end position="559"/>
    </location>
</feature>
<dbReference type="Proteomes" id="UP000319731">
    <property type="component" value="Unassembled WGS sequence"/>
</dbReference>
<keyword evidence="7" id="KW-0325">Glycoprotein</keyword>
<accession>A0A507C4R7</accession>
<dbReference type="GeneID" id="42004180"/>
<feature type="transmembrane region" description="Helical" evidence="9">
    <location>
        <begin position="663"/>
        <end position="682"/>
    </location>
</feature>
<dbReference type="AlphaFoldDB" id="A0A507C4R7"/>
<feature type="transmembrane region" description="Helical" evidence="9">
    <location>
        <begin position="57"/>
        <end position="76"/>
    </location>
</feature>
<reference evidence="11 12" key="1">
    <citation type="journal article" date="2019" name="Sci. Rep.">
        <title>Comparative genomics of chytrid fungi reveal insights into the obligate biotrophic and pathogenic lifestyle of Synchytrium endobioticum.</title>
        <authorList>
            <person name="van de Vossenberg B.T.L.H."/>
            <person name="Warris S."/>
            <person name="Nguyen H.D.T."/>
            <person name="van Gent-Pelzer M.P.E."/>
            <person name="Joly D.L."/>
            <person name="van de Geest H.C."/>
            <person name="Bonants P.J.M."/>
            <person name="Smith D.S."/>
            <person name="Levesque C.A."/>
            <person name="van der Lee T.A.J."/>
        </authorList>
    </citation>
    <scope>NUCLEOTIDE SEQUENCE [LARGE SCALE GENOMIC DNA]</scope>
    <source>
        <strain evidence="11 12">JEL517</strain>
    </source>
</reference>
<evidence type="ECO:0000256" key="2">
    <source>
        <dbReference type="ARBA" id="ARBA00010666"/>
    </source>
</evidence>
<evidence type="ECO:0000256" key="4">
    <source>
        <dbReference type="ARBA" id="ARBA00022692"/>
    </source>
</evidence>
<evidence type="ECO:0000256" key="3">
    <source>
        <dbReference type="ARBA" id="ARBA00022679"/>
    </source>
</evidence>
<dbReference type="PANTHER" id="PTHR13533">
    <property type="entry name" value="N-ACETYLNEURAMINATE 9-O-ACETYLTRANSFERASE"/>
    <property type="match status" value="1"/>
</dbReference>
<feature type="transmembrane region" description="Helical" evidence="9">
    <location>
        <begin position="761"/>
        <end position="784"/>
    </location>
</feature>
<feature type="transmembrane region" description="Helical" evidence="9">
    <location>
        <begin position="565"/>
        <end position="589"/>
    </location>
</feature>
<feature type="transmembrane region" description="Helical" evidence="9">
    <location>
        <begin position="702"/>
        <end position="719"/>
    </location>
</feature>
<dbReference type="PANTHER" id="PTHR13533:SF1">
    <property type="entry name" value="N-ACETYLNEURAMINATE 9-O-ACETYLTRANSFERASE"/>
    <property type="match status" value="1"/>
</dbReference>
<keyword evidence="6 9" id="KW-0472">Membrane</keyword>
<comment type="similarity">
    <text evidence="2">Belongs to the PC-esterase family. CASD1 subfamily.</text>
</comment>
<dbReference type="GO" id="GO:0016740">
    <property type="term" value="F:transferase activity"/>
    <property type="evidence" value="ECO:0007669"/>
    <property type="project" value="UniProtKB-KW"/>
</dbReference>
<feature type="transmembrane region" description="Helical" evidence="9">
    <location>
        <begin position="377"/>
        <end position="396"/>
    </location>
</feature>
<dbReference type="InterPro" id="IPR012419">
    <property type="entry name" value="Cas1_AcylTrans_dom"/>
</dbReference>
<keyword evidence="12" id="KW-1185">Reference proteome</keyword>
<evidence type="ECO:0000259" key="10">
    <source>
        <dbReference type="Pfam" id="PF07779"/>
    </source>
</evidence>
<evidence type="ECO:0000256" key="8">
    <source>
        <dbReference type="SAM" id="MobiDB-lite"/>
    </source>
</evidence>
<feature type="transmembrane region" description="Helical" evidence="9">
    <location>
        <begin position="479"/>
        <end position="502"/>
    </location>
</feature>
<feature type="transmembrane region" description="Helical" evidence="9">
    <location>
        <begin position="805"/>
        <end position="822"/>
    </location>
</feature>
<keyword evidence="5 9" id="KW-1133">Transmembrane helix</keyword>
<evidence type="ECO:0000256" key="6">
    <source>
        <dbReference type="ARBA" id="ARBA00023136"/>
    </source>
</evidence>
<dbReference type="RefSeq" id="XP_031025152.1">
    <property type="nucleotide sequence ID" value="XM_031168883.1"/>
</dbReference>
<feature type="domain" description="Cas1p 10 TM acyl transferase" evidence="10">
    <location>
        <begin position="362"/>
        <end position="801"/>
    </location>
</feature>
<evidence type="ECO:0000313" key="12">
    <source>
        <dbReference type="Proteomes" id="UP000319731"/>
    </source>
</evidence>
<dbReference type="GO" id="GO:0005794">
    <property type="term" value="C:Golgi apparatus"/>
    <property type="evidence" value="ECO:0007669"/>
    <property type="project" value="UniProtKB-ARBA"/>
</dbReference>
<name>A0A507C4R7_9FUNG</name>
<comment type="caution">
    <text evidence="11">The sequence shown here is derived from an EMBL/GenBank/DDBJ whole genome shotgun (WGS) entry which is preliminary data.</text>
</comment>
<dbReference type="GO" id="GO:0005975">
    <property type="term" value="P:carbohydrate metabolic process"/>
    <property type="evidence" value="ECO:0007669"/>
    <property type="project" value="UniProtKB-ARBA"/>
</dbReference>
<comment type="subcellular location">
    <subcellularLocation>
        <location evidence="1">Membrane</location>
        <topology evidence="1">Multi-pass membrane protein</topology>
    </subcellularLocation>
</comment>
<proteinExistence type="inferred from homology"/>
<evidence type="ECO:0000256" key="1">
    <source>
        <dbReference type="ARBA" id="ARBA00004141"/>
    </source>
</evidence>
<evidence type="ECO:0000256" key="9">
    <source>
        <dbReference type="SAM" id="Phobius"/>
    </source>
</evidence>
<protein>
    <recommendedName>
        <fullName evidence="10">Cas1p 10 TM acyl transferase domain-containing protein</fullName>
    </recommendedName>
</protein>
<keyword evidence="3" id="KW-0808">Transferase</keyword>
<organism evidence="11 12">
    <name type="scientific">Synchytrium microbalum</name>
    <dbReference type="NCBI Taxonomy" id="1806994"/>
    <lineage>
        <taxon>Eukaryota</taxon>
        <taxon>Fungi</taxon>
        <taxon>Fungi incertae sedis</taxon>
        <taxon>Chytridiomycota</taxon>
        <taxon>Chytridiomycota incertae sedis</taxon>
        <taxon>Chytridiomycetes</taxon>
        <taxon>Synchytriales</taxon>
        <taxon>Synchytriaceae</taxon>
        <taxon>Synchytrium</taxon>
    </lineage>
</organism>
<evidence type="ECO:0000256" key="7">
    <source>
        <dbReference type="ARBA" id="ARBA00023180"/>
    </source>
</evidence>
<dbReference type="Pfam" id="PF07779">
    <property type="entry name" value="Cas1_AcylT"/>
    <property type="match status" value="1"/>
</dbReference>
<dbReference type="OrthoDB" id="1932925at2759"/>